<dbReference type="GO" id="GO:0004340">
    <property type="term" value="F:glucokinase activity"/>
    <property type="evidence" value="ECO:0007669"/>
    <property type="project" value="TreeGrafter"/>
</dbReference>
<dbReference type="GO" id="GO:0001678">
    <property type="term" value="P:intracellular glucose homeostasis"/>
    <property type="evidence" value="ECO:0007669"/>
    <property type="project" value="InterPro"/>
</dbReference>
<evidence type="ECO:0000259" key="13">
    <source>
        <dbReference type="Pfam" id="PF00349"/>
    </source>
</evidence>
<dbReference type="GO" id="GO:0008865">
    <property type="term" value="F:fructokinase activity"/>
    <property type="evidence" value="ECO:0007669"/>
    <property type="project" value="TreeGrafter"/>
</dbReference>
<comment type="similarity">
    <text evidence="3 12">Belongs to the hexokinase family.</text>
</comment>
<dbReference type="PROSITE" id="PS51748">
    <property type="entry name" value="HEXOKINASE_2"/>
    <property type="match status" value="1"/>
</dbReference>
<dbReference type="Pfam" id="PF03727">
    <property type="entry name" value="Hexokinase_2"/>
    <property type="match status" value="1"/>
</dbReference>
<evidence type="ECO:0000256" key="2">
    <source>
        <dbReference type="ARBA" id="ARBA00005028"/>
    </source>
</evidence>
<dbReference type="GO" id="GO:0005829">
    <property type="term" value="C:cytosol"/>
    <property type="evidence" value="ECO:0007669"/>
    <property type="project" value="TreeGrafter"/>
</dbReference>
<keyword evidence="6 12" id="KW-0418">Kinase</keyword>
<comment type="pathway">
    <text evidence="2">Carbohydrate metabolism; hexose metabolism.</text>
</comment>
<evidence type="ECO:0000256" key="7">
    <source>
        <dbReference type="ARBA" id="ARBA00022840"/>
    </source>
</evidence>
<evidence type="ECO:0000256" key="6">
    <source>
        <dbReference type="ARBA" id="ARBA00022777"/>
    </source>
</evidence>
<evidence type="ECO:0000256" key="8">
    <source>
        <dbReference type="ARBA" id="ARBA00023152"/>
    </source>
</evidence>
<dbReference type="Proteomes" id="UP001296104">
    <property type="component" value="Unassembled WGS sequence"/>
</dbReference>
<dbReference type="InterPro" id="IPR022673">
    <property type="entry name" value="Hexokinase_C"/>
</dbReference>
<dbReference type="EMBL" id="CAVMBE010000040">
    <property type="protein sequence ID" value="CAK4030773.1"/>
    <property type="molecule type" value="Genomic_DNA"/>
</dbReference>
<dbReference type="InterPro" id="IPR022672">
    <property type="entry name" value="Hexokinase_N"/>
</dbReference>
<evidence type="ECO:0000256" key="11">
    <source>
        <dbReference type="ARBA" id="ARBA00048160"/>
    </source>
</evidence>
<keyword evidence="16" id="KW-1185">Reference proteome</keyword>
<dbReference type="GO" id="GO:0019158">
    <property type="term" value="F:mannokinase activity"/>
    <property type="evidence" value="ECO:0007669"/>
    <property type="project" value="TreeGrafter"/>
</dbReference>
<feature type="domain" description="Hexokinase N-terminal" evidence="13">
    <location>
        <begin position="25"/>
        <end position="222"/>
    </location>
</feature>
<dbReference type="Gene3D" id="3.40.367.20">
    <property type="match status" value="1"/>
</dbReference>
<evidence type="ECO:0000256" key="5">
    <source>
        <dbReference type="ARBA" id="ARBA00022741"/>
    </source>
</evidence>
<dbReference type="Pfam" id="PF00349">
    <property type="entry name" value="Hexokinase_1"/>
    <property type="match status" value="1"/>
</dbReference>
<dbReference type="SUPFAM" id="SSF53067">
    <property type="entry name" value="Actin-like ATPase domain"/>
    <property type="match status" value="2"/>
</dbReference>
<comment type="caution">
    <text evidence="15">The sequence shown here is derived from an EMBL/GenBank/DDBJ whole genome shotgun (WGS) entry which is preliminary data.</text>
</comment>
<dbReference type="Gene3D" id="3.30.420.40">
    <property type="match status" value="1"/>
</dbReference>
<proteinExistence type="inferred from homology"/>
<gene>
    <name evidence="15" type="ORF">LECACI_7A005931</name>
</gene>
<dbReference type="GO" id="GO:0006006">
    <property type="term" value="P:glucose metabolic process"/>
    <property type="evidence" value="ECO:0007669"/>
    <property type="project" value="TreeGrafter"/>
</dbReference>
<dbReference type="EC" id="2.7.1.-" evidence="12"/>
<evidence type="ECO:0000256" key="1">
    <source>
        <dbReference type="ARBA" id="ARBA00004888"/>
    </source>
</evidence>
<evidence type="ECO:0000259" key="14">
    <source>
        <dbReference type="Pfam" id="PF03727"/>
    </source>
</evidence>
<sequence>MTVNTSTNSQTHDRGSLPPELEEALREIENVFTVDKDKLQQIIVRFEEELTEGLEGNGKEGNIPMNPTWVMGWPTGAETGSYLALDLGGTNLRVCWITLNGRGSQPDMIQDSYKLSPEIRSGSADELWSMVAGKLQDFIEKHQLGGTAEDSLPFAFTFSYPATQDCIDQGILQRWTKGLDIKGVEGHDVAAQVREAIEKRNLPIKLVALVNDTTGAMISSYYNDPDTIIGCIFGTGCNAAYMEHCSAIPKLPEGVPKDREMAINCEYGAFDNSCRVLPRTKYDLEIDEQSPRPGQQRFEKLSAGHYLGEIFRLALLDLHEQQLIFKDHAAEHLRRPYVMDTGFLSAVEDDDSPDLAHTRKLYKEKLDLDVTRSELTVSRRLAVAIATRGARLCTTGVAAICKKQGLTSGHVAADGSVANKHPKFKKRWSDAMAEVMDWPADRDEDPIVITSAEDGSGIGAAVIAAMTLDRRGRGDDVGLSRVLSQGI</sequence>
<dbReference type="GO" id="GO:0005524">
    <property type="term" value="F:ATP binding"/>
    <property type="evidence" value="ECO:0007669"/>
    <property type="project" value="UniProtKB-UniRule"/>
</dbReference>
<dbReference type="GO" id="GO:0006096">
    <property type="term" value="P:glycolytic process"/>
    <property type="evidence" value="ECO:0007669"/>
    <property type="project" value="UniProtKB-KW"/>
</dbReference>
<organism evidence="15 16">
    <name type="scientific">Lecanosticta acicola</name>
    <dbReference type="NCBI Taxonomy" id="111012"/>
    <lineage>
        <taxon>Eukaryota</taxon>
        <taxon>Fungi</taxon>
        <taxon>Dikarya</taxon>
        <taxon>Ascomycota</taxon>
        <taxon>Pezizomycotina</taxon>
        <taxon>Dothideomycetes</taxon>
        <taxon>Dothideomycetidae</taxon>
        <taxon>Mycosphaerellales</taxon>
        <taxon>Mycosphaerellaceae</taxon>
        <taxon>Lecanosticta</taxon>
    </lineage>
</organism>
<accession>A0AAI9EC20</accession>
<evidence type="ECO:0000313" key="16">
    <source>
        <dbReference type="Proteomes" id="UP001296104"/>
    </source>
</evidence>
<comment type="catalytic activity">
    <reaction evidence="9">
        <text>a D-hexose + ATP = a D-hexose 6-phosphate + ADP + H(+)</text>
        <dbReference type="Rhea" id="RHEA:22740"/>
        <dbReference type="ChEBI" id="CHEBI:4194"/>
        <dbReference type="ChEBI" id="CHEBI:15378"/>
        <dbReference type="ChEBI" id="CHEBI:30616"/>
        <dbReference type="ChEBI" id="CHEBI:229467"/>
        <dbReference type="ChEBI" id="CHEBI:456216"/>
        <dbReference type="EC" id="2.7.1.1"/>
    </reaction>
    <physiologicalReaction direction="left-to-right" evidence="9">
        <dbReference type="Rhea" id="RHEA:22741"/>
    </physiologicalReaction>
</comment>
<name>A0AAI9EC20_9PEZI</name>
<dbReference type="FunFam" id="3.30.420.40:FF:000805">
    <property type="entry name" value="Hexokinase-2"/>
    <property type="match status" value="1"/>
</dbReference>
<dbReference type="PANTHER" id="PTHR19443">
    <property type="entry name" value="HEXOKINASE"/>
    <property type="match status" value="1"/>
</dbReference>
<keyword evidence="8 12" id="KW-0324">Glycolysis</keyword>
<comment type="pathway">
    <text evidence="1">Carbohydrate degradation; glycolysis; D-glyceraldehyde 3-phosphate and glycerone phosphate from D-glucose: step 1/4.</text>
</comment>
<dbReference type="AlphaFoldDB" id="A0AAI9EC20"/>
<feature type="domain" description="Hexokinase C-terminal" evidence="14">
    <location>
        <begin position="229"/>
        <end position="466"/>
    </location>
</feature>
<dbReference type="GO" id="GO:0005536">
    <property type="term" value="F:D-glucose binding"/>
    <property type="evidence" value="ECO:0007669"/>
    <property type="project" value="InterPro"/>
</dbReference>
<reference evidence="15" key="1">
    <citation type="submission" date="2023-11" db="EMBL/GenBank/DDBJ databases">
        <authorList>
            <person name="Alioto T."/>
            <person name="Alioto T."/>
            <person name="Gomez Garrido J."/>
        </authorList>
    </citation>
    <scope>NUCLEOTIDE SEQUENCE</scope>
</reference>
<dbReference type="InterPro" id="IPR043129">
    <property type="entry name" value="ATPase_NBD"/>
</dbReference>
<evidence type="ECO:0000256" key="12">
    <source>
        <dbReference type="RuleBase" id="RU362007"/>
    </source>
</evidence>
<dbReference type="GO" id="GO:0006013">
    <property type="term" value="P:mannose metabolic process"/>
    <property type="evidence" value="ECO:0007669"/>
    <property type="project" value="TreeGrafter"/>
</dbReference>
<dbReference type="GO" id="GO:0005739">
    <property type="term" value="C:mitochondrion"/>
    <property type="evidence" value="ECO:0007669"/>
    <property type="project" value="TreeGrafter"/>
</dbReference>
<dbReference type="FunFam" id="3.40.367.20:FF:000004">
    <property type="entry name" value="Phosphotransferase"/>
    <property type="match status" value="1"/>
</dbReference>
<evidence type="ECO:0000256" key="4">
    <source>
        <dbReference type="ARBA" id="ARBA00022679"/>
    </source>
</evidence>
<comment type="catalytic activity">
    <reaction evidence="10">
        <text>D-fructose + ATP = D-fructose 6-phosphate + ADP + H(+)</text>
        <dbReference type="Rhea" id="RHEA:16125"/>
        <dbReference type="ChEBI" id="CHEBI:15378"/>
        <dbReference type="ChEBI" id="CHEBI:30616"/>
        <dbReference type="ChEBI" id="CHEBI:37721"/>
        <dbReference type="ChEBI" id="CHEBI:61527"/>
        <dbReference type="ChEBI" id="CHEBI:456216"/>
        <dbReference type="EC" id="2.7.1.1"/>
    </reaction>
    <physiologicalReaction direction="left-to-right" evidence="10">
        <dbReference type="Rhea" id="RHEA:16126"/>
    </physiologicalReaction>
</comment>
<dbReference type="PRINTS" id="PR00475">
    <property type="entry name" value="HEXOKINASE"/>
</dbReference>
<dbReference type="InterPro" id="IPR001312">
    <property type="entry name" value="Hexokinase"/>
</dbReference>
<comment type="catalytic activity">
    <reaction evidence="11">
        <text>D-glucose + ATP = D-glucose 6-phosphate + ADP + H(+)</text>
        <dbReference type="Rhea" id="RHEA:17825"/>
        <dbReference type="ChEBI" id="CHEBI:4167"/>
        <dbReference type="ChEBI" id="CHEBI:15378"/>
        <dbReference type="ChEBI" id="CHEBI:30616"/>
        <dbReference type="ChEBI" id="CHEBI:61548"/>
        <dbReference type="ChEBI" id="CHEBI:456216"/>
        <dbReference type="EC" id="2.7.1.1"/>
    </reaction>
    <physiologicalReaction direction="left-to-right" evidence="11">
        <dbReference type="Rhea" id="RHEA:17826"/>
    </physiologicalReaction>
</comment>
<dbReference type="Gene3D" id="1.10.287.1250">
    <property type="match status" value="1"/>
</dbReference>
<keyword evidence="5 12" id="KW-0547">Nucleotide-binding</keyword>
<protein>
    <recommendedName>
        <fullName evidence="12">Phosphotransferase</fullName>
        <ecNumber evidence="12">2.7.1.-</ecNumber>
    </recommendedName>
</protein>
<evidence type="ECO:0000256" key="9">
    <source>
        <dbReference type="ARBA" id="ARBA00044613"/>
    </source>
</evidence>
<dbReference type="PANTHER" id="PTHR19443:SF16">
    <property type="entry name" value="HEXOKINASE TYPE 1-RELATED"/>
    <property type="match status" value="1"/>
</dbReference>
<evidence type="ECO:0000256" key="10">
    <source>
        <dbReference type="ARBA" id="ARBA00047905"/>
    </source>
</evidence>
<keyword evidence="7 12" id="KW-0067">ATP-binding</keyword>
<keyword evidence="4 12" id="KW-0808">Transferase</keyword>
<evidence type="ECO:0000313" key="15">
    <source>
        <dbReference type="EMBL" id="CAK4030773.1"/>
    </source>
</evidence>
<evidence type="ECO:0000256" key="3">
    <source>
        <dbReference type="ARBA" id="ARBA00009225"/>
    </source>
</evidence>